<reference evidence="7 8" key="1">
    <citation type="submission" date="2022-09" db="EMBL/GenBank/DDBJ databases">
        <title>Draft genome of isolate Be4.</title>
        <authorList>
            <person name="Sanchez-Castro I."/>
            <person name="Martinez-Rodriguez P."/>
            <person name="Descostes M."/>
            <person name="Merroun M."/>
        </authorList>
    </citation>
    <scope>NUCLEOTIDE SEQUENCE [LARGE SCALE GENOMIC DNA]</scope>
    <source>
        <strain evidence="7 8">Be4</strain>
    </source>
</reference>
<dbReference type="Proteomes" id="UP001525968">
    <property type="component" value="Unassembled WGS sequence"/>
</dbReference>
<dbReference type="NCBIfam" id="TIGR02937">
    <property type="entry name" value="sigma70-ECF"/>
    <property type="match status" value="1"/>
</dbReference>
<dbReference type="CDD" id="cd06171">
    <property type="entry name" value="Sigma70_r4"/>
    <property type="match status" value="1"/>
</dbReference>
<evidence type="ECO:0000259" key="5">
    <source>
        <dbReference type="Pfam" id="PF04542"/>
    </source>
</evidence>
<feature type="domain" description="RNA polymerase sigma-70 region 2" evidence="5">
    <location>
        <begin position="15"/>
        <end position="77"/>
    </location>
</feature>
<dbReference type="InterPro" id="IPR007627">
    <property type="entry name" value="RNA_pol_sigma70_r2"/>
</dbReference>
<dbReference type="EMBL" id="JAODYH010000003">
    <property type="protein sequence ID" value="MCT9809928.1"/>
    <property type="molecule type" value="Genomic_DNA"/>
</dbReference>
<gene>
    <name evidence="7" type="ORF">N0K08_04735</name>
</gene>
<accession>A0ABT2PIC4</accession>
<keyword evidence="8" id="KW-1185">Reference proteome</keyword>
<dbReference type="NCBIfam" id="NF007232">
    <property type="entry name" value="PRK09651.1"/>
    <property type="match status" value="1"/>
</dbReference>
<dbReference type="Pfam" id="PF04542">
    <property type="entry name" value="Sigma70_r2"/>
    <property type="match status" value="1"/>
</dbReference>
<keyword evidence="2" id="KW-0805">Transcription regulation</keyword>
<evidence type="ECO:0000256" key="1">
    <source>
        <dbReference type="ARBA" id="ARBA00010641"/>
    </source>
</evidence>
<dbReference type="PANTHER" id="PTHR43133:SF63">
    <property type="entry name" value="RNA POLYMERASE SIGMA FACTOR FECI-RELATED"/>
    <property type="match status" value="1"/>
</dbReference>
<evidence type="ECO:0000313" key="8">
    <source>
        <dbReference type="Proteomes" id="UP001525968"/>
    </source>
</evidence>
<keyword evidence="3" id="KW-0731">Sigma factor</keyword>
<dbReference type="Gene3D" id="1.10.1740.10">
    <property type="match status" value="1"/>
</dbReference>
<evidence type="ECO:0000256" key="2">
    <source>
        <dbReference type="ARBA" id="ARBA00023015"/>
    </source>
</evidence>
<dbReference type="InterPro" id="IPR013324">
    <property type="entry name" value="RNA_pol_sigma_r3/r4-like"/>
</dbReference>
<dbReference type="Pfam" id="PF08281">
    <property type="entry name" value="Sigma70_r4_2"/>
    <property type="match status" value="1"/>
</dbReference>
<dbReference type="InterPro" id="IPR014284">
    <property type="entry name" value="RNA_pol_sigma-70_dom"/>
</dbReference>
<dbReference type="NCBIfam" id="NF009180">
    <property type="entry name" value="PRK12528.1"/>
    <property type="match status" value="1"/>
</dbReference>
<comment type="similarity">
    <text evidence="1">Belongs to the sigma-70 factor family. ECF subfamily.</text>
</comment>
<dbReference type="PANTHER" id="PTHR43133">
    <property type="entry name" value="RNA POLYMERASE ECF-TYPE SIGMA FACTO"/>
    <property type="match status" value="1"/>
</dbReference>
<evidence type="ECO:0000256" key="4">
    <source>
        <dbReference type="ARBA" id="ARBA00023163"/>
    </source>
</evidence>
<proteinExistence type="inferred from homology"/>
<evidence type="ECO:0000256" key="3">
    <source>
        <dbReference type="ARBA" id="ARBA00023082"/>
    </source>
</evidence>
<sequence length="172" mass="19354">MAGAQPHSSSHLHTLYSDHHGWLVHWLHRRVHCVQEAADLAQDTFVRLLKQCPAELQEPRAFLATVARSVLIDHCRRMSLERAYLQTLMLMPEPVSPSPEERAVVLQALEQIDRMLDGLGARARSAFLLAQLDGLTYKEIAQRLGVSLSSVEKYMAAALTHCYRIVYQDAAA</sequence>
<feature type="domain" description="RNA polymerase sigma factor 70 region 4 type 2" evidence="6">
    <location>
        <begin position="110"/>
        <end position="162"/>
    </location>
</feature>
<dbReference type="Gene3D" id="1.10.10.10">
    <property type="entry name" value="Winged helix-like DNA-binding domain superfamily/Winged helix DNA-binding domain"/>
    <property type="match status" value="1"/>
</dbReference>
<dbReference type="RefSeq" id="WP_261498904.1">
    <property type="nucleotide sequence ID" value="NZ_JAODYH010000003.1"/>
</dbReference>
<name>A0ABT2PIC4_9BURK</name>
<dbReference type="InterPro" id="IPR036388">
    <property type="entry name" value="WH-like_DNA-bd_sf"/>
</dbReference>
<comment type="caution">
    <text evidence="7">The sequence shown here is derived from an EMBL/GenBank/DDBJ whole genome shotgun (WGS) entry which is preliminary data.</text>
</comment>
<evidence type="ECO:0000313" key="7">
    <source>
        <dbReference type="EMBL" id="MCT9809928.1"/>
    </source>
</evidence>
<dbReference type="InterPro" id="IPR039425">
    <property type="entry name" value="RNA_pol_sigma-70-like"/>
</dbReference>
<protein>
    <submittedName>
        <fullName evidence="7">Sigma-70 family RNA polymerase sigma factor</fullName>
    </submittedName>
</protein>
<dbReference type="InterPro" id="IPR013249">
    <property type="entry name" value="RNA_pol_sigma70_r4_t2"/>
</dbReference>
<dbReference type="InterPro" id="IPR013325">
    <property type="entry name" value="RNA_pol_sigma_r2"/>
</dbReference>
<dbReference type="SUPFAM" id="SSF88659">
    <property type="entry name" value="Sigma3 and sigma4 domains of RNA polymerase sigma factors"/>
    <property type="match status" value="1"/>
</dbReference>
<organism evidence="7 8">
    <name type="scientific">Acidovorax bellezanensis</name>
    <dbReference type="NCBI Taxonomy" id="2976702"/>
    <lineage>
        <taxon>Bacteria</taxon>
        <taxon>Pseudomonadati</taxon>
        <taxon>Pseudomonadota</taxon>
        <taxon>Betaproteobacteria</taxon>
        <taxon>Burkholderiales</taxon>
        <taxon>Comamonadaceae</taxon>
        <taxon>Acidovorax</taxon>
    </lineage>
</organism>
<keyword evidence="4" id="KW-0804">Transcription</keyword>
<evidence type="ECO:0000259" key="6">
    <source>
        <dbReference type="Pfam" id="PF08281"/>
    </source>
</evidence>
<dbReference type="SUPFAM" id="SSF88946">
    <property type="entry name" value="Sigma2 domain of RNA polymerase sigma factors"/>
    <property type="match status" value="1"/>
</dbReference>